<dbReference type="EMBL" id="JANVFO010000001">
    <property type="protein sequence ID" value="KAJ3737754.1"/>
    <property type="molecule type" value="Genomic_DNA"/>
</dbReference>
<comment type="caution">
    <text evidence="3">The sequence shown here is derived from an EMBL/GenBank/DDBJ whole genome shotgun (WGS) entry which is preliminary data.</text>
</comment>
<feature type="coiled-coil region" evidence="1">
    <location>
        <begin position="9"/>
        <end position="54"/>
    </location>
</feature>
<feature type="region of interest" description="Disordered" evidence="2">
    <location>
        <begin position="247"/>
        <end position="332"/>
    </location>
</feature>
<evidence type="ECO:0000313" key="3">
    <source>
        <dbReference type="EMBL" id="KAJ3737754.1"/>
    </source>
</evidence>
<dbReference type="Proteomes" id="UP001176059">
    <property type="component" value="Unassembled WGS sequence"/>
</dbReference>
<organism evidence="3 4">
    <name type="scientific">Lentinula guzmanii</name>
    <dbReference type="NCBI Taxonomy" id="2804957"/>
    <lineage>
        <taxon>Eukaryota</taxon>
        <taxon>Fungi</taxon>
        <taxon>Dikarya</taxon>
        <taxon>Basidiomycota</taxon>
        <taxon>Agaricomycotina</taxon>
        <taxon>Agaricomycetes</taxon>
        <taxon>Agaricomycetidae</taxon>
        <taxon>Agaricales</taxon>
        <taxon>Marasmiineae</taxon>
        <taxon>Omphalotaceae</taxon>
        <taxon>Lentinula</taxon>
    </lineage>
</organism>
<evidence type="ECO:0000256" key="1">
    <source>
        <dbReference type="SAM" id="Coils"/>
    </source>
</evidence>
<feature type="compositionally biased region" description="Polar residues" evidence="2">
    <location>
        <begin position="257"/>
        <end position="270"/>
    </location>
</feature>
<feature type="compositionally biased region" description="Polar residues" evidence="2">
    <location>
        <begin position="296"/>
        <end position="309"/>
    </location>
</feature>
<dbReference type="AlphaFoldDB" id="A0AA38JLK1"/>
<feature type="compositionally biased region" description="Basic and acidic residues" evidence="2">
    <location>
        <begin position="319"/>
        <end position="332"/>
    </location>
</feature>
<gene>
    <name evidence="3" type="ORF">DFJ43DRAFT_22794</name>
</gene>
<keyword evidence="4" id="KW-1185">Reference proteome</keyword>
<reference evidence="3" key="2">
    <citation type="journal article" date="2023" name="Proc. Natl. Acad. Sci. U.S.A.">
        <title>A global phylogenomic analysis of the shiitake genus Lentinula.</title>
        <authorList>
            <person name="Sierra-Patev S."/>
            <person name="Min B."/>
            <person name="Naranjo-Ortiz M."/>
            <person name="Looney B."/>
            <person name="Konkel Z."/>
            <person name="Slot J.C."/>
            <person name="Sakamoto Y."/>
            <person name="Steenwyk J.L."/>
            <person name="Rokas A."/>
            <person name="Carro J."/>
            <person name="Camarero S."/>
            <person name="Ferreira P."/>
            <person name="Molpeceres G."/>
            <person name="Ruiz-Duenas F.J."/>
            <person name="Serrano A."/>
            <person name="Henrissat B."/>
            <person name="Drula E."/>
            <person name="Hughes K.W."/>
            <person name="Mata J.L."/>
            <person name="Ishikawa N.K."/>
            <person name="Vargas-Isla R."/>
            <person name="Ushijima S."/>
            <person name="Smith C.A."/>
            <person name="Donoghue J."/>
            <person name="Ahrendt S."/>
            <person name="Andreopoulos W."/>
            <person name="He G."/>
            <person name="LaButti K."/>
            <person name="Lipzen A."/>
            <person name="Ng V."/>
            <person name="Riley R."/>
            <person name="Sandor L."/>
            <person name="Barry K."/>
            <person name="Martinez A.T."/>
            <person name="Xiao Y."/>
            <person name="Gibbons J.G."/>
            <person name="Terashima K."/>
            <person name="Grigoriev I.V."/>
            <person name="Hibbett D."/>
        </authorList>
    </citation>
    <scope>NUCLEOTIDE SEQUENCE</scope>
    <source>
        <strain evidence="3">ET3784</strain>
    </source>
</reference>
<name>A0AA38JLK1_9AGAR</name>
<keyword evidence="1" id="KW-0175">Coiled coil</keyword>
<evidence type="ECO:0000256" key="2">
    <source>
        <dbReference type="SAM" id="MobiDB-lite"/>
    </source>
</evidence>
<feature type="coiled-coil region" evidence="1">
    <location>
        <begin position="105"/>
        <end position="132"/>
    </location>
</feature>
<evidence type="ECO:0000313" key="4">
    <source>
        <dbReference type="Proteomes" id="UP001176059"/>
    </source>
</evidence>
<accession>A0AA38JLK1</accession>
<sequence length="368" mass="41515">MIEKNRTELSEVCKQRLTLQNNIERLNEALKLQEQAMEKASQEYQDRLTKQEEASERLLSAVLKRAEAAEQGLGELTKEFTKRLGSMEMQLETVHVASSSSNRPSSEVNDKIGQLEADIGRLRERGENLEKRYHEGDLNDAEKRFVNSLMKFSQDVHEKAMVAKENELRRRDNMVTTLQQKVGKLESTLAKCLKDKGKGDNYVVSELKEKSMLNLNMWMSSPLTDIEAPLLASKSPVVKTINVKSDLASSGFPPSQPVQTNSPPTLNTPTFAKLDEDISDFDDIPLPRLGKRNRAASPSNKATQDTSPRPTRRSKPAARKGDESKNQVQAGEKKVMTLLPCVFCHRSKLKLFPLQKAENMKLKARKRP</sequence>
<protein>
    <submittedName>
        <fullName evidence="3">Uncharacterized protein</fullName>
    </submittedName>
</protein>
<reference evidence="3" key="1">
    <citation type="submission" date="2022-08" db="EMBL/GenBank/DDBJ databases">
        <authorList>
            <consortium name="DOE Joint Genome Institute"/>
            <person name="Min B."/>
            <person name="Sierra-Patev S."/>
            <person name="Naranjo-Ortiz M."/>
            <person name="Looney B."/>
            <person name="Konkel Z."/>
            <person name="Slot J.C."/>
            <person name="Sakamoto Y."/>
            <person name="Steenwyk J.L."/>
            <person name="Rokas A."/>
            <person name="Carro J."/>
            <person name="Camarero S."/>
            <person name="Ferreira P."/>
            <person name="Molpeceres G."/>
            <person name="Ruiz-duenas F.J."/>
            <person name="Serrano A."/>
            <person name="Henrissat B."/>
            <person name="Drula E."/>
            <person name="Hughes K.W."/>
            <person name="Mata J.L."/>
            <person name="Ishikawa N.K."/>
            <person name="Vargas-Isla R."/>
            <person name="Ushijima S."/>
            <person name="Smith C.A."/>
            <person name="Ahrendt S."/>
            <person name="Andreopoulos W."/>
            <person name="He G."/>
            <person name="LaButti K."/>
            <person name="Lipzen A."/>
            <person name="Ng V."/>
            <person name="Riley R."/>
            <person name="Sandor L."/>
            <person name="Barry K."/>
            <person name="Martinez A.T."/>
            <person name="Xiao Y."/>
            <person name="Gibbons J.G."/>
            <person name="Terashima K."/>
            <person name="Hibbett D.S."/>
            <person name="Grigoriev I.V."/>
        </authorList>
    </citation>
    <scope>NUCLEOTIDE SEQUENCE</scope>
    <source>
        <strain evidence="3">ET3784</strain>
    </source>
</reference>
<proteinExistence type="predicted"/>